<organism evidence="1 2">
    <name type="scientific">Lentibacter algarum</name>
    <dbReference type="NCBI Taxonomy" id="576131"/>
    <lineage>
        <taxon>Bacteria</taxon>
        <taxon>Pseudomonadati</taxon>
        <taxon>Pseudomonadota</taxon>
        <taxon>Alphaproteobacteria</taxon>
        <taxon>Rhodobacterales</taxon>
        <taxon>Roseobacteraceae</taxon>
        <taxon>Lentibacter</taxon>
    </lineage>
</organism>
<sequence>MSFISLLLKPKFVIVTSPSAEAPVLDQKYIGSHVQLCDLANFAGAAPPPAAYVGWLIAADYDAYDIGHALAKADFSGRCILISSVELPSRSLILRELSTAFDQIEFSLWDAADASTLAASLCHSLIAPRSREETSAQIDA</sequence>
<proteinExistence type="predicted"/>
<evidence type="ECO:0000313" key="2">
    <source>
        <dbReference type="Proteomes" id="UP000199026"/>
    </source>
</evidence>
<dbReference type="RefSeq" id="WP_089891099.1">
    <property type="nucleotide sequence ID" value="NZ_CALJFH010000015.1"/>
</dbReference>
<dbReference type="Proteomes" id="UP000199026">
    <property type="component" value="Unassembled WGS sequence"/>
</dbReference>
<accession>A0A1H3KW45</accession>
<evidence type="ECO:0000313" key="1">
    <source>
        <dbReference type="EMBL" id="SDY56300.1"/>
    </source>
</evidence>
<dbReference type="EMBL" id="FNPR01000002">
    <property type="protein sequence ID" value="SDY56300.1"/>
    <property type="molecule type" value="Genomic_DNA"/>
</dbReference>
<name>A0A1H3KW45_9RHOB</name>
<dbReference type="AlphaFoldDB" id="A0A1H3KW45"/>
<protein>
    <submittedName>
        <fullName evidence="1">Uncharacterized protein</fullName>
    </submittedName>
</protein>
<dbReference type="GeneID" id="78124845"/>
<keyword evidence="2" id="KW-1185">Reference proteome</keyword>
<dbReference type="OrthoDB" id="7864872at2"/>
<gene>
    <name evidence="1" type="ORF">SAMN05444486_102785</name>
</gene>
<reference evidence="1 2" key="1">
    <citation type="submission" date="2016-10" db="EMBL/GenBank/DDBJ databases">
        <authorList>
            <person name="de Groot N.N."/>
        </authorList>
    </citation>
    <scope>NUCLEOTIDE SEQUENCE [LARGE SCALE GENOMIC DNA]</scope>
    <source>
        <strain evidence="1 2">DSM 24677</strain>
    </source>
</reference>